<keyword evidence="2" id="KW-0479">Metal-binding</keyword>
<evidence type="ECO:0000256" key="4">
    <source>
        <dbReference type="ARBA" id="ARBA00022842"/>
    </source>
</evidence>
<evidence type="ECO:0000256" key="1">
    <source>
        <dbReference type="ARBA" id="ARBA00001946"/>
    </source>
</evidence>
<dbReference type="PROSITE" id="PS01229">
    <property type="entry name" value="COF_2"/>
    <property type="match status" value="1"/>
</dbReference>
<dbReference type="EMBL" id="JAHBCL010000032">
    <property type="protein sequence ID" value="MBS7528134.1"/>
    <property type="molecule type" value="Genomic_DNA"/>
</dbReference>
<dbReference type="Gene3D" id="3.40.50.1000">
    <property type="entry name" value="HAD superfamily/HAD-like"/>
    <property type="match status" value="1"/>
</dbReference>
<reference evidence="6 7" key="1">
    <citation type="submission" date="2021-05" db="EMBL/GenBank/DDBJ databases">
        <title>Fusibacter ferrireducens sp. nov., an anaerobic, sulfur- and Fe-reducing bacterium isolated from the mangrove sediment.</title>
        <authorList>
            <person name="Qiu D."/>
        </authorList>
    </citation>
    <scope>NUCLEOTIDE SEQUENCE [LARGE SCALE GENOMIC DNA]</scope>
    <source>
        <strain evidence="6 7">DSM 12116</strain>
    </source>
</reference>
<dbReference type="Proteomes" id="UP000746471">
    <property type="component" value="Unassembled WGS sequence"/>
</dbReference>
<dbReference type="InterPro" id="IPR036412">
    <property type="entry name" value="HAD-like_sf"/>
</dbReference>
<keyword evidence="3 6" id="KW-0378">Hydrolase</keyword>
<dbReference type="PANTHER" id="PTHR47267">
    <property type="match status" value="1"/>
</dbReference>
<evidence type="ECO:0000256" key="3">
    <source>
        <dbReference type="ARBA" id="ARBA00022801"/>
    </source>
</evidence>
<dbReference type="PANTHER" id="PTHR47267:SF4">
    <property type="entry name" value="PYRIDOXAL PHOSPHATE PHOSPHATASE YIGL"/>
    <property type="match status" value="1"/>
</dbReference>
<dbReference type="SFLD" id="SFLDS00003">
    <property type="entry name" value="Haloacid_Dehalogenase"/>
    <property type="match status" value="1"/>
</dbReference>
<dbReference type="SFLD" id="SFLDG01144">
    <property type="entry name" value="C2.B.4:_PGP_Like"/>
    <property type="match status" value="1"/>
</dbReference>
<dbReference type="RefSeq" id="WP_213237993.1">
    <property type="nucleotide sequence ID" value="NZ_JAHBCL010000032.1"/>
</dbReference>
<keyword evidence="7" id="KW-1185">Reference proteome</keyword>
<dbReference type="NCBIfam" id="TIGR00099">
    <property type="entry name" value="Cof-subfamily"/>
    <property type="match status" value="1"/>
</dbReference>
<evidence type="ECO:0000256" key="5">
    <source>
        <dbReference type="ARBA" id="ARBA00034778"/>
    </source>
</evidence>
<sequence length="267" mass="29964">MNQYKAVVSDLDGTLLNRYHALSERTIEVVRGLEKQGILFIIATGRHFKDVMMIKEKLGVMPYMITANGATVCAPSGDMIYQSAIPKEVVKSILAIDVPDIVYKNIYQDDLWLMERESHLFDDYYEDGAFRYTLCQFEDRMHFDTNKVFFTSEDPDALKPVYETIKQNYSDVVDVTFSLPVVLEVMAKGTNKGTALSSLLTGLNIEPEACIGFGDGLNDLEMLDFVGVGHIMGNADEQLKSQLPHLKVIGKNHDDAVARSLQHIFAL</sequence>
<dbReference type="InterPro" id="IPR023214">
    <property type="entry name" value="HAD_sf"/>
</dbReference>
<proteinExistence type="inferred from homology"/>
<evidence type="ECO:0000313" key="7">
    <source>
        <dbReference type="Proteomes" id="UP000746471"/>
    </source>
</evidence>
<dbReference type="PROSITE" id="PS01228">
    <property type="entry name" value="COF_1"/>
    <property type="match status" value="1"/>
</dbReference>
<dbReference type="CDD" id="cd07516">
    <property type="entry name" value="HAD_Pase"/>
    <property type="match status" value="1"/>
</dbReference>
<accession>A0ABS5PSJ3</accession>
<protein>
    <submittedName>
        <fullName evidence="6">Cof-type HAD-IIB family hydrolase</fullName>
    </submittedName>
</protein>
<dbReference type="InterPro" id="IPR000150">
    <property type="entry name" value="Cof"/>
</dbReference>
<dbReference type="SFLD" id="SFLDG01140">
    <property type="entry name" value="C2.B:_Phosphomannomutase_and_P"/>
    <property type="match status" value="1"/>
</dbReference>
<dbReference type="NCBIfam" id="TIGR01484">
    <property type="entry name" value="HAD-SF-IIB"/>
    <property type="match status" value="1"/>
</dbReference>
<keyword evidence="4" id="KW-0460">Magnesium</keyword>
<dbReference type="Gene3D" id="3.30.1240.10">
    <property type="match status" value="1"/>
</dbReference>
<evidence type="ECO:0000256" key="2">
    <source>
        <dbReference type="ARBA" id="ARBA00022723"/>
    </source>
</evidence>
<comment type="caution">
    <text evidence="6">The sequence shown here is derived from an EMBL/GenBank/DDBJ whole genome shotgun (WGS) entry which is preliminary data.</text>
</comment>
<dbReference type="SUPFAM" id="SSF56784">
    <property type="entry name" value="HAD-like"/>
    <property type="match status" value="1"/>
</dbReference>
<dbReference type="GO" id="GO:0016787">
    <property type="term" value="F:hydrolase activity"/>
    <property type="evidence" value="ECO:0007669"/>
    <property type="project" value="UniProtKB-KW"/>
</dbReference>
<organism evidence="6 7">
    <name type="scientific">Fusibacter paucivorans</name>
    <dbReference type="NCBI Taxonomy" id="76009"/>
    <lineage>
        <taxon>Bacteria</taxon>
        <taxon>Bacillati</taxon>
        <taxon>Bacillota</taxon>
        <taxon>Clostridia</taxon>
        <taxon>Eubacteriales</taxon>
        <taxon>Eubacteriales Family XII. Incertae Sedis</taxon>
        <taxon>Fusibacter</taxon>
    </lineage>
</organism>
<gene>
    <name evidence="6" type="ORF">KHM83_15715</name>
</gene>
<name>A0ABS5PSJ3_9FIRM</name>
<comment type="cofactor">
    <cofactor evidence="1">
        <name>Mg(2+)</name>
        <dbReference type="ChEBI" id="CHEBI:18420"/>
    </cofactor>
</comment>
<dbReference type="Pfam" id="PF08282">
    <property type="entry name" value="Hydrolase_3"/>
    <property type="match status" value="1"/>
</dbReference>
<evidence type="ECO:0000313" key="6">
    <source>
        <dbReference type="EMBL" id="MBS7528134.1"/>
    </source>
</evidence>
<comment type="similarity">
    <text evidence="5">Belongs to the HAD-like hydrolase superfamily. Cof family.</text>
</comment>
<dbReference type="InterPro" id="IPR006379">
    <property type="entry name" value="HAD-SF_hydro_IIB"/>
</dbReference>